<keyword evidence="1" id="KW-0472">Membrane</keyword>
<dbReference type="AlphaFoldDB" id="A0A133KMF7"/>
<dbReference type="Proteomes" id="UP000070376">
    <property type="component" value="Unassembled WGS sequence"/>
</dbReference>
<gene>
    <name evidence="2" type="ORF">HMPREF3213_02256</name>
</gene>
<evidence type="ECO:0000313" key="3">
    <source>
        <dbReference type="Proteomes" id="UP000070376"/>
    </source>
</evidence>
<evidence type="ECO:0000313" key="2">
    <source>
        <dbReference type="EMBL" id="KWZ80660.1"/>
    </source>
</evidence>
<proteinExistence type="predicted"/>
<keyword evidence="1" id="KW-1133">Transmembrane helix</keyword>
<dbReference type="EMBL" id="LRPN01000089">
    <property type="protein sequence ID" value="KWZ80660.1"/>
    <property type="molecule type" value="Genomic_DNA"/>
</dbReference>
<reference evidence="3" key="1">
    <citation type="submission" date="2016-01" db="EMBL/GenBank/DDBJ databases">
        <authorList>
            <person name="Mitreva M."/>
            <person name="Pepin K.H."/>
            <person name="Mihindukulasuriya K.A."/>
            <person name="Fulton R."/>
            <person name="Fronick C."/>
            <person name="O'Laughlin M."/>
            <person name="Miner T."/>
            <person name="Herter B."/>
            <person name="Rosa B.A."/>
            <person name="Cordes M."/>
            <person name="Tomlinson C."/>
            <person name="Wollam A."/>
            <person name="Palsikar V.B."/>
            <person name="Mardis E.R."/>
            <person name="Wilson R.K."/>
        </authorList>
    </citation>
    <scope>NUCLEOTIDE SEQUENCE [LARGE SCALE GENOMIC DNA]</scope>
    <source>
        <strain evidence="3">GED7749B</strain>
    </source>
</reference>
<organism evidence="2 3">
    <name type="scientific">Heyndrickxia coagulans</name>
    <name type="common">Weizmannia coagulans</name>
    <dbReference type="NCBI Taxonomy" id="1398"/>
    <lineage>
        <taxon>Bacteria</taxon>
        <taxon>Bacillati</taxon>
        <taxon>Bacillota</taxon>
        <taxon>Bacilli</taxon>
        <taxon>Bacillales</taxon>
        <taxon>Bacillaceae</taxon>
        <taxon>Heyndrickxia</taxon>
    </lineage>
</organism>
<comment type="caution">
    <text evidence="2">The sequence shown here is derived from an EMBL/GenBank/DDBJ whole genome shotgun (WGS) entry which is preliminary data.</text>
</comment>
<evidence type="ECO:0000256" key="1">
    <source>
        <dbReference type="SAM" id="Phobius"/>
    </source>
</evidence>
<protein>
    <submittedName>
        <fullName evidence="2">Uncharacterized protein</fullName>
    </submittedName>
</protein>
<name>A0A133KMF7_HEYCO</name>
<feature type="transmembrane region" description="Helical" evidence="1">
    <location>
        <begin position="43"/>
        <end position="60"/>
    </location>
</feature>
<keyword evidence="1" id="KW-0812">Transmembrane</keyword>
<accession>A0A133KMF7</accession>
<sequence length="80" mass="9781">MFSFISYHLVWFNTLYFSEKKQKISDEHAKNKPCLSTPRGRDFVFFSYSLLIVAIFYDMIRLMRRKPMEMILCLIVFLWQ</sequence>